<keyword evidence="2" id="KW-1185">Reference proteome</keyword>
<evidence type="ECO:0008006" key="3">
    <source>
        <dbReference type="Google" id="ProtNLM"/>
    </source>
</evidence>
<gene>
    <name evidence="1" type="ORF">NG800_002380</name>
</gene>
<proteinExistence type="predicted"/>
<dbReference type="RefSeq" id="WP_131797744.1">
    <property type="nucleotide sequence ID" value="NZ_JAMXLT020000002.1"/>
</dbReference>
<name>A0ABU4JDK9_9FLAO</name>
<evidence type="ECO:0000313" key="2">
    <source>
        <dbReference type="Proteomes" id="UP001204439"/>
    </source>
</evidence>
<reference evidence="1 2" key="1">
    <citation type="submission" date="2023-11" db="EMBL/GenBank/DDBJ databases">
        <title>First isolation, identification, and characterization of non-pathogenic Epilithonimonas ginsengisoli isolated from diseased farmed rainbow trout (Oncorhynchus mykiss) in Chile.</title>
        <authorList>
            <person name="Miranda C.D."/>
            <person name="Irgang R."/>
            <person name="Concha C."/>
            <person name="Rojas R."/>
            <person name="Avendano R."/>
        </authorList>
    </citation>
    <scope>NUCLEOTIDE SEQUENCE [LARGE SCALE GENOMIC DNA]</scope>
    <source>
        <strain evidence="1 2">FP99</strain>
    </source>
</reference>
<sequence length="151" mass="17290">MRISSLYIIYTAIVIISLPVSCKKEYERPDHFSVDLFENERNEQQKKMLSPEEATEKSLIVIKSNSTELVSKSKINNKVLFIYHIKSGETIKSSNDTIQFPIRLISDYDLKISKSNSDSASIYLIRPQSYKLLVNELQVQYQALPSAPLSN</sequence>
<accession>A0ABU4JDK9</accession>
<dbReference type="EMBL" id="JAMXLT020000002">
    <property type="protein sequence ID" value="MDW8547740.1"/>
    <property type="molecule type" value="Genomic_DNA"/>
</dbReference>
<evidence type="ECO:0000313" key="1">
    <source>
        <dbReference type="EMBL" id="MDW8547740.1"/>
    </source>
</evidence>
<dbReference type="Proteomes" id="UP001204439">
    <property type="component" value="Unassembled WGS sequence"/>
</dbReference>
<organism evidence="1 2">
    <name type="scientific">Epilithonimonas ginsengisoli</name>
    <dbReference type="NCBI Taxonomy" id="1245592"/>
    <lineage>
        <taxon>Bacteria</taxon>
        <taxon>Pseudomonadati</taxon>
        <taxon>Bacteroidota</taxon>
        <taxon>Flavobacteriia</taxon>
        <taxon>Flavobacteriales</taxon>
        <taxon>Weeksellaceae</taxon>
        <taxon>Chryseobacterium group</taxon>
        <taxon>Epilithonimonas</taxon>
    </lineage>
</organism>
<protein>
    <recommendedName>
        <fullName evidence="3">Lipoprotein</fullName>
    </recommendedName>
</protein>
<comment type="caution">
    <text evidence="1">The sequence shown here is derived from an EMBL/GenBank/DDBJ whole genome shotgun (WGS) entry which is preliminary data.</text>
</comment>